<sequence>MKSFKVPAQILYEDNAVQHLRELKSKGIFIVTDKVMSKLGVIDPVTSILKENGINYEVFTEVEPEPTMEVVTHGFKKFLDYGADTIIAIGGGSVIDASKAMIYFLDVLKQKLPSSNQEKPYFIAIPTTSGTGSEVTSYAVITDSSTHTKIPLKSDVMYADVALLDWNFTKSVPPTVTADTALDVLTHALEAYVSVGSSEYTDALAKEAISTVFDYTEKAFKNGADQEARMRIHNASCMAGIAFENAGLGINHSLAHALGATFGITHGRSNAVLLPYVVEYNSSLFDENDCYDFKAAKRYTEIARLLGLPHTDFKEGVVMFVKALKALLQSVNIPIRIKDLGIDESSFNLAIESMCSRAMQDICTGGNPRTADEKGLRDILTKAYNGS</sequence>
<dbReference type="PANTHER" id="PTHR11496:SF102">
    <property type="entry name" value="ALCOHOL DEHYDROGENASE 4"/>
    <property type="match status" value="1"/>
</dbReference>
<dbReference type="AlphaFoldDB" id="A0A0M1LIN5"/>
<evidence type="ECO:0000259" key="5">
    <source>
        <dbReference type="Pfam" id="PF25137"/>
    </source>
</evidence>
<accession>A0A0M1LIN5</accession>
<dbReference type="InterPro" id="IPR018211">
    <property type="entry name" value="ADH_Fe_CS"/>
</dbReference>
<dbReference type="Proteomes" id="UP000473681">
    <property type="component" value="Unassembled WGS sequence"/>
</dbReference>
<dbReference type="EMBL" id="SWOV01000020">
    <property type="protein sequence ID" value="NFF88025.1"/>
    <property type="molecule type" value="Genomic_DNA"/>
</dbReference>
<name>A0A0M1LIN5_CLOBO</name>
<dbReference type="GO" id="GO:0004022">
    <property type="term" value="F:alcohol dehydrogenase (NAD+) activity"/>
    <property type="evidence" value="ECO:0007669"/>
    <property type="project" value="UniProtKB-ARBA"/>
</dbReference>
<dbReference type="Gene3D" id="3.40.50.1970">
    <property type="match status" value="1"/>
</dbReference>
<dbReference type="CDD" id="cd08180">
    <property type="entry name" value="PDD"/>
    <property type="match status" value="1"/>
</dbReference>
<evidence type="ECO:0000313" key="7">
    <source>
        <dbReference type="EMBL" id="NFN35632.1"/>
    </source>
</evidence>
<dbReference type="GO" id="GO:0046872">
    <property type="term" value="F:metal ion binding"/>
    <property type="evidence" value="ECO:0007669"/>
    <property type="project" value="InterPro"/>
</dbReference>
<organism evidence="6 9">
    <name type="scientific">Clostridium botulinum</name>
    <dbReference type="NCBI Taxonomy" id="1491"/>
    <lineage>
        <taxon>Bacteria</taxon>
        <taxon>Bacillati</taxon>
        <taxon>Bacillota</taxon>
        <taxon>Clostridia</taxon>
        <taxon>Eubacteriales</taxon>
        <taxon>Clostridiaceae</taxon>
        <taxon>Clostridium</taxon>
    </lineage>
</organism>
<dbReference type="PROSITE" id="PS00913">
    <property type="entry name" value="ADH_IRON_1"/>
    <property type="match status" value="1"/>
</dbReference>
<dbReference type="FunFam" id="1.20.1090.10:FF:000001">
    <property type="entry name" value="Aldehyde-alcohol dehydrogenase"/>
    <property type="match status" value="1"/>
</dbReference>
<comment type="caution">
    <text evidence="6">The sequence shown here is derived from an EMBL/GenBank/DDBJ whole genome shotgun (WGS) entry which is preliminary data.</text>
</comment>
<protein>
    <submittedName>
        <fullName evidence="6">Iron-containing alcohol dehydrogenase</fullName>
    </submittedName>
</protein>
<dbReference type="RefSeq" id="WP_017826322.1">
    <property type="nucleotide sequence ID" value="NZ_JACBDC010000005.1"/>
</dbReference>
<comment type="similarity">
    <text evidence="1">Belongs to the iron-containing alcohol dehydrogenase family.</text>
</comment>
<evidence type="ECO:0000313" key="6">
    <source>
        <dbReference type="EMBL" id="NFF88025.1"/>
    </source>
</evidence>
<keyword evidence="2" id="KW-0560">Oxidoreductase</keyword>
<dbReference type="Pfam" id="PF25137">
    <property type="entry name" value="ADH_Fe_C"/>
    <property type="match status" value="1"/>
</dbReference>
<evidence type="ECO:0000313" key="9">
    <source>
        <dbReference type="Proteomes" id="UP000476820"/>
    </source>
</evidence>
<gene>
    <name evidence="6" type="ORF">FC774_09110</name>
    <name evidence="7" type="ORF">FDB51_10965</name>
</gene>
<dbReference type="OrthoDB" id="9804734at2"/>
<evidence type="ECO:0000259" key="4">
    <source>
        <dbReference type="Pfam" id="PF00465"/>
    </source>
</evidence>
<proteinExistence type="inferred from homology"/>
<evidence type="ECO:0000313" key="8">
    <source>
        <dbReference type="Proteomes" id="UP000473681"/>
    </source>
</evidence>
<reference evidence="8 9" key="1">
    <citation type="submission" date="2019-04" db="EMBL/GenBank/DDBJ databases">
        <title>Genome sequencing of Clostridium botulinum Groups I-IV and Clostridium butyricum.</title>
        <authorList>
            <person name="Brunt J."/>
            <person name="Van Vliet A.H.M."/>
            <person name="Stringer S.C."/>
            <person name="Carter A.T."/>
            <person name="Peck M.W."/>
        </authorList>
    </citation>
    <scope>NUCLEOTIDE SEQUENCE [LARGE SCALE GENOMIC DNA]</scope>
    <source>
        <strain evidence="6 9">1605</strain>
        <strain evidence="7 8">CB-K-33E</strain>
    </source>
</reference>
<dbReference type="Gene3D" id="1.20.1090.10">
    <property type="entry name" value="Dehydroquinate synthase-like - alpha domain"/>
    <property type="match status" value="1"/>
</dbReference>
<dbReference type="PANTHER" id="PTHR11496">
    <property type="entry name" value="ALCOHOL DEHYDROGENASE"/>
    <property type="match status" value="1"/>
</dbReference>
<dbReference type="Pfam" id="PF00465">
    <property type="entry name" value="Fe-ADH"/>
    <property type="match status" value="1"/>
</dbReference>
<dbReference type="Proteomes" id="UP000476820">
    <property type="component" value="Unassembled WGS sequence"/>
</dbReference>
<evidence type="ECO:0000256" key="3">
    <source>
        <dbReference type="ARBA" id="ARBA00023027"/>
    </source>
</evidence>
<evidence type="ECO:0000256" key="2">
    <source>
        <dbReference type="ARBA" id="ARBA00023002"/>
    </source>
</evidence>
<keyword evidence="3" id="KW-0520">NAD</keyword>
<dbReference type="FunFam" id="3.40.50.1970:FF:000003">
    <property type="entry name" value="Alcohol dehydrogenase, iron-containing"/>
    <property type="match status" value="1"/>
</dbReference>
<dbReference type="SUPFAM" id="SSF56796">
    <property type="entry name" value="Dehydroquinate synthase-like"/>
    <property type="match status" value="1"/>
</dbReference>
<evidence type="ECO:0000256" key="1">
    <source>
        <dbReference type="ARBA" id="ARBA00007358"/>
    </source>
</evidence>
<feature type="domain" description="Alcohol dehydrogenase iron-type/glycerol dehydrogenase GldA" evidence="4">
    <location>
        <begin position="7"/>
        <end position="165"/>
    </location>
</feature>
<dbReference type="InterPro" id="IPR001670">
    <property type="entry name" value="ADH_Fe/GldA"/>
</dbReference>
<dbReference type="EMBL" id="SWVK01000014">
    <property type="protein sequence ID" value="NFN35632.1"/>
    <property type="molecule type" value="Genomic_DNA"/>
</dbReference>
<feature type="domain" description="Fe-containing alcohol dehydrogenase-like C-terminal" evidence="5">
    <location>
        <begin position="177"/>
        <end position="384"/>
    </location>
</feature>
<dbReference type="InterPro" id="IPR039697">
    <property type="entry name" value="Alcohol_dehydrogenase_Fe"/>
</dbReference>
<dbReference type="InterPro" id="IPR056798">
    <property type="entry name" value="ADH_Fe_C"/>
</dbReference>